<reference evidence="2" key="1">
    <citation type="journal article" date="2014" name="Int. J. Syst. Evol. Microbiol.">
        <title>Complete genome sequence of Corynebacterium casei LMG S-19264T (=DSM 44701T), isolated from a smear-ripened cheese.</title>
        <authorList>
            <consortium name="US DOE Joint Genome Institute (JGI-PGF)"/>
            <person name="Walter F."/>
            <person name="Albersmeier A."/>
            <person name="Kalinowski J."/>
            <person name="Ruckert C."/>
        </authorList>
    </citation>
    <scope>NUCLEOTIDE SEQUENCE</scope>
    <source>
        <strain evidence="2">KCTC 32513</strain>
    </source>
</reference>
<name>A0A8J3G3N7_9PROT</name>
<dbReference type="RefSeq" id="WP_189499458.1">
    <property type="nucleotide sequence ID" value="NZ_BMZH01000017.1"/>
</dbReference>
<dbReference type="InterPro" id="IPR038444">
    <property type="entry name" value="DUF465_sf"/>
</dbReference>
<evidence type="ECO:0008006" key="4">
    <source>
        <dbReference type="Google" id="ProtNLM"/>
    </source>
</evidence>
<protein>
    <recommendedName>
        <fullName evidence="4">DUF465 domain-containing protein</fullName>
    </recommendedName>
</protein>
<gene>
    <name evidence="2" type="ORF">GCM10009069_27730</name>
</gene>
<dbReference type="Pfam" id="PF04325">
    <property type="entry name" value="DUF465"/>
    <property type="match status" value="1"/>
</dbReference>
<dbReference type="EMBL" id="BMZH01000017">
    <property type="protein sequence ID" value="GHB03551.1"/>
    <property type="molecule type" value="Genomic_DNA"/>
</dbReference>
<evidence type="ECO:0000313" key="2">
    <source>
        <dbReference type="EMBL" id="GHB03551.1"/>
    </source>
</evidence>
<keyword evidence="3" id="KW-1185">Reference proteome</keyword>
<proteinExistence type="predicted"/>
<accession>A0A8J3G3N7</accession>
<sequence>MALSAHLEQLQSRHGNIEHQIDRELRSPAPDNVKISQLKRQKLQIKDTLIQMGGKANA</sequence>
<dbReference type="InterPro" id="IPR007420">
    <property type="entry name" value="DUF465"/>
</dbReference>
<evidence type="ECO:0000256" key="1">
    <source>
        <dbReference type="SAM" id="MobiDB-lite"/>
    </source>
</evidence>
<dbReference type="AlphaFoldDB" id="A0A8J3G3N7"/>
<feature type="compositionally biased region" description="Basic and acidic residues" evidence="1">
    <location>
        <begin position="15"/>
        <end position="26"/>
    </location>
</feature>
<dbReference type="Proteomes" id="UP000634004">
    <property type="component" value="Unassembled WGS sequence"/>
</dbReference>
<feature type="region of interest" description="Disordered" evidence="1">
    <location>
        <begin position="1"/>
        <end position="30"/>
    </location>
</feature>
<evidence type="ECO:0000313" key="3">
    <source>
        <dbReference type="Proteomes" id="UP000634004"/>
    </source>
</evidence>
<dbReference type="Gene3D" id="6.10.280.50">
    <property type="match status" value="1"/>
</dbReference>
<comment type="caution">
    <text evidence="2">The sequence shown here is derived from an EMBL/GenBank/DDBJ whole genome shotgun (WGS) entry which is preliminary data.</text>
</comment>
<organism evidence="2 3">
    <name type="scientific">Algimonas arctica</name>
    <dbReference type="NCBI Taxonomy" id="1479486"/>
    <lineage>
        <taxon>Bacteria</taxon>
        <taxon>Pseudomonadati</taxon>
        <taxon>Pseudomonadota</taxon>
        <taxon>Alphaproteobacteria</taxon>
        <taxon>Maricaulales</taxon>
        <taxon>Robiginitomaculaceae</taxon>
        <taxon>Algimonas</taxon>
    </lineage>
</organism>
<reference evidence="2" key="2">
    <citation type="submission" date="2020-09" db="EMBL/GenBank/DDBJ databases">
        <authorList>
            <person name="Sun Q."/>
            <person name="Kim S."/>
        </authorList>
    </citation>
    <scope>NUCLEOTIDE SEQUENCE</scope>
    <source>
        <strain evidence="2">KCTC 32513</strain>
    </source>
</reference>